<sequence>MRRRRRGRLKTAAEEATTRLKTTTNKDGDEDGLRRRHRFRYGYAFRRISISTRGIHAGPCFWWGNISHIAALKKNEGASTLIHSLPLSLRRSAVEASSQDDTLGSSSRAFLTAHDARHKTRVFSTTTSRVSAERDSSLGQPRQKHRRPISAPMPSVLIEGCIVRGHAMRDAQACPRPDGFGRNLRSKTRWFMGFCNSHQVSHFSTFFIDA</sequence>
<proteinExistence type="predicted"/>
<evidence type="ECO:0000313" key="2">
    <source>
        <dbReference type="Proteomes" id="UP001055811"/>
    </source>
</evidence>
<evidence type="ECO:0000313" key="1">
    <source>
        <dbReference type="EMBL" id="KAI3749377.1"/>
    </source>
</evidence>
<dbReference type="Proteomes" id="UP001055811">
    <property type="component" value="Linkage Group LG04"/>
</dbReference>
<protein>
    <submittedName>
        <fullName evidence="1">Uncharacterized protein</fullName>
    </submittedName>
</protein>
<gene>
    <name evidence="1" type="ORF">L2E82_19987</name>
</gene>
<keyword evidence="2" id="KW-1185">Reference proteome</keyword>
<accession>A0ACB9DS28</accession>
<dbReference type="EMBL" id="CM042012">
    <property type="protein sequence ID" value="KAI3749377.1"/>
    <property type="molecule type" value="Genomic_DNA"/>
</dbReference>
<reference evidence="2" key="1">
    <citation type="journal article" date="2022" name="Mol. Ecol. Resour.">
        <title>The genomes of chicory, endive, great burdock and yacon provide insights into Asteraceae palaeo-polyploidization history and plant inulin production.</title>
        <authorList>
            <person name="Fan W."/>
            <person name="Wang S."/>
            <person name="Wang H."/>
            <person name="Wang A."/>
            <person name="Jiang F."/>
            <person name="Liu H."/>
            <person name="Zhao H."/>
            <person name="Xu D."/>
            <person name="Zhang Y."/>
        </authorList>
    </citation>
    <scope>NUCLEOTIDE SEQUENCE [LARGE SCALE GENOMIC DNA]</scope>
    <source>
        <strain evidence="2">cv. Punajuju</strain>
    </source>
</reference>
<comment type="caution">
    <text evidence="1">The sequence shown here is derived from an EMBL/GenBank/DDBJ whole genome shotgun (WGS) entry which is preliminary data.</text>
</comment>
<reference evidence="1 2" key="2">
    <citation type="journal article" date="2022" name="Mol. Ecol. Resour.">
        <title>The genomes of chicory, endive, great burdock and yacon provide insights into Asteraceae paleo-polyploidization history and plant inulin production.</title>
        <authorList>
            <person name="Fan W."/>
            <person name="Wang S."/>
            <person name="Wang H."/>
            <person name="Wang A."/>
            <person name="Jiang F."/>
            <person name="Liu H."/>
            <person name="Zhao H."/>
            <person name="Xu D."/>
            <person name="Zhang Y."/>
        </authorList>
    </citation>
    <scope>NUCLEOTIDE SEQUENCE [LARGE SCALE GENOMIC DNA]</scope>
    <source>
        <strain evidence="2">cv. Punajuju</strain>
        <tissue evidence="1">Leaves</tissue>
    </source>
</reference>
<organism evidence="1 2">
    <name type="scientific">Cichorium intybus</name>
    <name type="common">Chicory</name>
    <dbReference type="NCBI Taxonomy" id="13427"/>
    <lineage>
        <taxon>Eukaryota</taxon>
        <taxon>Viridiplantae</taxon>
        <taxon>Streptophyta</taxon>
        <taxon>Embryophyta</taxon>
        <taxon>Tracheophyta</taxon>
        <taxon>Spermatophyta</taxon>
        <taxon>Magnoliopsida</taxon>
        <taxon>eudicotyledons</taxon>
        <taxon>Gunneridae</taxon>
        <taxon>Pentapetalae</taxon>
        <taxon>asterids</taxon>
        <taxon>campanulids</taxon>
        <taxon>Asterales</taxon>
        <taxon>Asteraceae</taxon>
        <taxon>Cichorioideae</taxon>
        <taxon>Cichorieae</taxon>
        <taxon>Cichoriinae</taxon>
        <taxon>Cichorium</taxon>
    </lineage>
</organism>
<name>A0ACB9DS28_CICIN</name>